<keyword evidence="4 5" id="KW-0694">RNA-binding</keyword>
<name>X5DVA2_9CORY</name>
<evidence type="ECO:0000313" key="7">
    <source>
        <dbReference type="EMBL" id="AHW65229.1"/>
    </source>
</evidence>
<keyword evidence="2 5" id="KW-0808">Transferase</keyword>
<dbReference type="STRING" id="1404245.CGLY_13945"/>
<dbReference type="GO" id="GO:0000179">
    <property type="term" value="F:rRNA (adenine-N6,N6-)-dimethyltransferase activity"/>
    <property type="evidence" value="ECO:0007669"/>
    <property type="project" value="UniProtKB-UniRule"/>
</dbReference>
<reference evidence="7 8" key="1">
    <citation type="journal article" date="2015" name="Int. J. Syst. Evol. Microbiol.">
        <title>Revisiting Corynebacterium glyciniphilum (ex Kubota et al., 1972) sp. nov., nom. rev., isolated from putrefied banana.</title>
        <authorList>
            <person name="Al-Dilaimi A."/>
            <person name="Bednarz H."/>
            <person name="Lomker A."/>
            <person name="Niehaus K."/>
            <person name="Kalinowski J."/>
            <person name="Ruckert C."/>
        </authorList>
    </citation>
    <scope>NUCLEOTIDE SEQUENCE [LARGE SCALE GENOMIC DNA]</scope>
    <source>
        <strain evidence="7">AJ 3170</strain>
    </source>
</reference>
<evidence type="ECO:0000256" key="4">
    <source>
        <dbReference type="ARBA" id="ARBA00022884"/>
    </source>
</evidence>
<accession>X5DVA2</accession>
<dbReference type="PROSITE" id="PS01131">
    <property type="entry name" value="RRNA_A_DIMETH"/>
    <property type="match status" value="1"/>
</dbReference>
<dbReference type="KEGG" id="cgy:CGLY_13945"/>
<dbReference type="SMART" id="SM00650">
    <property type="entry name" value="rADc"/>
    <property type="match status" value="1"/>
</dbReference>
<dbReference type="PANTHER" id="PTHR11727:SF7">
    <property type="entry name" value="DIMETHYLADENOSINE TRANSFERASE-RELATED"/>
    <property type="match status" value="1"/>
</dbReference>
<dbReference type="Pfam" id="PF00398">
    <property type="entry name" value="RrnaAD"/>
    <property type="match status" value="1"/>
</dbReference>
<evidence type="ECO:0000313" key="8">
    <source>
        <dbReference type="Proteomes" id="UP000023703"/>
    </source>
</evidence>
<evidence type="ECO:0000256" key="2">
    <source>
        <dbReference type="ARBA" id="ARBA00022679"/>
    </source>
</evidence>
<feature type="binding site" evidence="5">
    <location>
        <position position="16"/>
    </location>
    <ligand>
        <name>S-adenosyl-L-methionine</name>
        <dbReference type="ChEBI" id="CHEBI:59789"/>
    </ligand>
</feature>
<protein>
    <submittedName>
        <fullName evidence="7">rRNA adenine N-6-methyltransferase</fullName>
        <ecNumber evidence="7">2.1.1.-</ecNumber>
    </submittedName>
</protein>
<dbReference type="HOGENOM" id="CLU_041220_3_1_11"/>
<feature type="binding site" evidence="5">
    <location>
        <position position="83"/>
    </location>
    <ligand>
        <name>S-adenosyl-L-methionine</name>
        <dbReference type="ChEBI" id="CHEBI:59789"/>
    </ligand>
</feature>
<dbReference type="GO" id="GO:0003723">
    <property type="term" value="F:RNA binding"/>
    <property type="evidence" value="ECO:0007669"/>
    <property type="project" value="UniProtKB-UniRule"/>
</dbReference>
<evidence type="ECO:0000256" key="3">
    <source>
        <dbReference type="ARBA" id="ARBA00022691"/>
    </source>
</evidence>
<dbReference type="eggNOG" id="COG0030">
    <property type="taxonomic scope" value="Bacteria"/>
</dbReference>
<comment type="similarity">
    <text evidence="5">Belongs to the class I-like SAM-binding methyltransferase superfamily. rRNA adenine N(6)-methyltransferase family.</text>
</comment>
<dbReference type="RefSeq" id="WP_038550230.1">
    <property type="nucleotide sequence ID" value="NZ_CP006842.1"/>
</dbReference>
<dbReference type="CDD" id="cd02440">
    <property type="entry name" value="AdoMet_MTases"/>
    <property type="match status" value="1"/>
</dbReference>
<dbReference type="InterPro" id="IPR029063">
    <property type="entry name" value="SAM-dependent_MTases_sf"/>
</dbReference>
<evidence type="ECO:0000256" key="5">
    <source>
        <dbReference type="PROSITE-ProRule" id="PRU01026"/>
    </source>
</evidence>
<feature type="binding site" evidence="5">
    <location>
        <position position="14"/>
    </location>
    <ligand>
        <name>S-adenosyl-L-methionine</name>
        <dbReference type="ChEBI" id="CHEBI:59789"/>
    </ligand>
</feature>
<organism evidence="7 8">
    <name type="scientific">Corynebacterium glyciniphilum AJ 3170</name>
    <dbReference type="NCBI Taxonomy" id="1404245"/>
    <lineage>
        <taxon>Bacteria</taxon>
        <taxon>Bacillati</taxon>
        <taxon>Actinomycetota</taxon>
        <taxon>Actinomycetes</taxon>
        <taxon>Mycobacteriales</taxon>
        <taxon>Corynebacteriaceae</taxon>
        <taxon>Corynebacterium</taxon>
    </lineage>
</organism>
<dbReference type="PROSITE" id="PS51689">
    <property type="entry name" value="SAM_RNA_A_N6_MT"/>
    <property type="match status" value="1"/>
</dbReference>
<dbReference type="OrthoDB" id="3616874at2"/>
<dbReference type="Gene3D" id="3.40.50.150">
    <property type="entry name" value="Vaccinia Virus protein VP39"/>
    <property type="match status" value="1"/>
</dbReference>
<feature type="binding site" evidence="5">
    <location>
        <position position="99"/>
    </location>
    <ligand>
        <name>S-adenosyl-L-methionine</name>
        <dbReference type="ChEBI" id="CHEBI:59789"/>
    </ligand>
</feature>
<keyword evidence="1 5" id="KW-0489">Methyltransferase</keyword>
<dbReference type="InterPro" id="IPR020598">
    <property type="entry name" value="rRNA_Ade_methylase_Trfase_N"/>
</dbReference>
<dbReference type="InterPro" id="IPR023165">
    <property type="entry name" value="rRNA_Ade_diMease-like_C"/>
</dbReference>
<evidence type="ECO:0000259" key="6">
    <source>
        <dbReference type="SMART" id="SM00650"/>
    </source>
</evidence>
<dbReference type="AlphaFoldDB" id="X5DVA2"/>
<evidence type="ECO:0000256" key="1">
    <source>
        <dbReference type="ARBA" id="ARBA00022603"/>
    </source>
</evidence>
<dbReference type="InterPro" id="IPR020596">
    <property type="entry name" value="rRNA_Ade_Mease_Trfase_CS"/>
</dbReference>
<proteinExistence type="inferred from homology"/>
<dbReference type="Proteomes" id="UP000023703">
    <property type="component" value="Chromosome"/>
</dbReference>
<keyword evidence="3 5" id="KW-0949">S-adenosyl-L-methionine</keyword>
<gene>
    <name evidence="7" type="primary">ermA</name>
    <name evidence="7" type="ORF">CGLY_13945</name>
</gene>
<dbReference type="NCBIfam" id="NF000499">
    <property type="entry name" value="Erm23S_rRNA_broad"/>
    <property type="match status" value="1"/>
</dbReference>
<dbReference type="EC" id="2.1.1.-" evidence="7"/>
<dbReference type="SUPFAM" id="SSF53335">
    <property type="entry name" value="S-adenosyl-L-methionine-dependent methyltransferases"/>
    <property type="match status" value="1"/>
</dbReference>
<dbReference type="Gene3D" id="1.10.8.100">
    <property type="entry name" value="Ribosomal RNA adenine dimethylase-like, domain 2"/>
    <property type="match status" value="1"/>
</dbReference>
<dbReference type="GO" id="GO:0005829">
    <property type="term" value="C:cytosol"/>
    <property type="evidence" value="ECO:0007669"/>
    <property type="project" value="TreeGrafter"/>
</dbReference>
<feature type="binding site" evidence="5">
    <location>
        <position position="40"/>
    </location>
    <ligand>
        <name>S-adenosyl-L-methionine</name>
        <dbReference type="ChEBI" id="CHEBI:59789"/>
    </ligand>
</feature>
<feature type="binding site" evidence="5">
    <location>
        <position position="61"/>
    </location>
    <ligand>
        <name>S-adenosyl-L-methionine</name>
        <dbReference type="ChEBI" id="CHEBI:59789"/>
    </ligand>
</feature>
<dbReference type="InterPro" id="IPR001737">
    <property type="entry name" value="KsgA/Erm"/>
</dbReference>
<keyword evidence="8" id="KW-1185">Reference proteome</keyword>
<dbReference type="EMBL" id="CP006842">
    <property type="protein sequence ID" value="AHW65229.1"/>
    <property type="molecule type" value="Genomic_DNA"/>
</dbReference>
<sequence length="264" mass="29320">MPTYHGGRHEYGQNFLNDRTIINDVIALIDDTDGPIIEIGPGGGALTEPLIRLGRPVTGVEIDSRQVQRLSKKIPEVTLVTGDFLSYLLPSQPHVVVGNLPFHITTAVLRKLLHSGSWSHAVLIVQWEVARRRAGIGGATLMTAQWWPWFTFTVHRRIPGRAFTPSPGVDAGLLTIVRRTSPLIPTEAGRSYRAFVHAVFTGKGRGIREIVARILRSRSASVELKRWLRDTGLPASVLPKDLAAEQWVELYDLAVDLGWRAQHK</sequence>
<feature type="domain" description="Ribosomal RNA adenine methylase transferase N-terminal" evidence="6">
    <location>
        <begin position="21"/>
        <end position="180"/>
    </location>
</feature>
<dbReference type="PANTHER" id="PTHR11727">
    <property type="entry name" value="DIMETHYLADENOSINE TRANSFERASE"/>
    <property type="match status" value="1"/>
</dbReference>